<reference evidence="1" key="2">
    <citation type="submission" date="2013-06" db="EMBL/GenBank/DDBJ databases">
        <title>Draft genome sequence of Clostridium hylemonae (DSM 15053).</title>
        <authorList>
            <person name="Sudarsanam P."/>
            <person name="Ley R."/>
            <person name="Guruge J."/>
            <person name="Turnbaugh P.J."/>
            <person name="Mahowald M."/>
            <person name="Liep D."/>
            <person name="Gordon J."/>
        </authorList>
    </citation>
    <scope>NUCLEOTIDE SEQUENCE</scope>
    <source>
        <strain evidence="1">DSM 15053</strain>
    </source>
</reference>
<dbReference type="STRING" id="553973.CLOHYLEM_07159"/>
<protein>
    <submittedName>
        <fullName evidence="1">Uncharacterized protein</fullName>
    </submittedName>
</protein>
<proteinExistence type="predicted"/>
<dbReference type="Proteomes" id="UP000004893">
    <property type="component" value="Unassembled WGS sequence"/>
</dbReference>
<reference evidence="1" key="1">
    <citation type="submission" date="2009-02" db="EMBL/GenBank/DDBJ databases">
        <authorList>
            <person name="Fulton L."/>
            <person name="Clifton S."/>
            <person name="Fulton B."/>
            <person name="Xu J."/>
            <person name="Minx P."/>
            <person name="Pepin K.H."/>
            <person name="Johnson M."/>
            <person name="Bhonagiri V."/>
            <person name="Nash W.E."/>
            <person name="Mardis E.R."/>
            <person name="Wilson R.K."/>
        </authorList>
    </citation>
    <scope>NUCLEOTIDE SEQUENCE [LARGE SCALE GENOMIC DNA]</scope>
    <source>
        <strain evidence="1">DSM 15053</strain>
    </source>
</reference>
<comment type="caution">
    <text evidence="1">The sequence shown here is derived from an EMBL/GenBank/DDBJ whole genome shotgun (WGS) entry which is preliminary data.</text>
</comment>
<name>C0C4Z3_9FIRM</name>
<sequence>MNAPPMAITCPIFALFSSISVPPFLKNVVLSVARRPSFCLRPDPLQHCCYGFIIKSFLPVYT</sequence>
<dbReference type="AlphaFoldDB" id="C0C4Z3"/>
<evidence type="ECO:0000313" key="1">
    <source>
        <dbReference type="EMBL" id="EEG72760.1"/>
    </source>
</evidence>
<organism evidence="1 2">
    <name type="scientific">[Clostridium] hylemonae DSM 15053</name>
    <dbReference type="NCBI Taxonomy" id="553973"/>
    <lineage>
        <taxon>Bacteria</taxon>
        <taxon>Bacillati</taxon>
        <taxon>Bacillota</taxon>
        <taxon>Clostridia</taxon>
        <taxon>Lachnospirales</taxon>
        <taxon>Lachnospiraceae</taxon>
    </lineage>
</organism>
<evidence type="ECO:0000313" key="2">
    <source>
        <dbReference type="Proteomes" id="UP000004893"/>
    </source>
</evidence>
<dbReference type="EMBL" id="ABYI02000036">
    <property type="protein sequence ID" value="EEG72760.1"/>
    <property type="molecule type" value="Genomic_DNA"/>
</dbReference>
<keyword evidence="2" id="KW-1185">Reference proteome</keyword>
<dbReference type="HOGENOM" id="CLU_2896100_0_0_9"/>
<accession>C0C4Z3</accession>
<gene>
    <name evidence="1" type="ORF">CLOHYLEM_07159</name>
</gene>